<accession>A0A7S2KLJ6</accession>
<dbReference type="GO" id="GO:0019776">
    <property type="term" value="F:Atg8-family ligase activity"/>
    <property type="evidence" value="ECO:0007669"/>
    <property type="project" value="TreeGrafter"/>
</dbReference>
<dbReference type="GO" id="GO:0034274">
    <property type="term" value="C:Atg12-Atg5-Atg16 complex"/>
    <property type="evidence" value="ECO:0007669"/>
    <property type="project" value="TreeGrafter"/>
</dbReference>
<dbReference type="GO" id="GO:0034727">
    <property type="term" value="P:piecemeal microautophagy of the nucleus"/>
    <property type="evidence" value="ECO:0007669"/>
    <property type="project" value="TreeGrafter"/>
</dbReference>
<dbReference type="GO" id="GO:0000045">
    <property type="term" value="P:autophagosome assembly"/>
    <property type="evidence" value="ECO:0007669"/>
    <property type="project" value="InterPro"/>
</dbReference>
<sequence>MTTEETSSSTATSQQQAAVESQQQQQNDATPAAPIKPATPSSPAVIKNNPKIKVHLVAVGSAPILKKNKFLMNRTDNFGVAISFLRKRLKLNNNNNNNTSTSSSSSLFLYVNSAFVPCPTEQIGDLYDCFGMREELVIHYSLQEAWG</sequence>
<dbReference type="Pfam" id="PF04110">
    <property type="entry name" value="APG12"/>
    <property type="match status" value="1"/>
</dbReference>
<dbReference type="Gene3D" id="3.10.20.90">
    <property type="entry name" value="Phosphatidylinositol 3-kinase Catalytic Subunit, Chain A, domain 1"/>
    <property type="match status" value="1"/>
</dbReference>
<comment type="subunit">
    <text evidence="4">Forms a conjugate with ATG5.</text>
</comment>
<dbReference type="GO" id="GO:0034045">
    <property type="term" value="C:phagophore assembly site membrane"/>
    <property type="evidence" value="ECO:0007669"/>
    <property type="project" value="TreeGrafter"/>
</dbReference>
<evidence type="ECO:0000256" key="4">
    <source>
        <dbReference type="RuleBase" id="RU361201"/>
    </source>
</evidence>
<dbReference type="GO" id="GO:0061723">
    <property type="term" value="P:glycophagy"/>
    <property type="evidence" value="ECO:0007669"/>
    <property type="project" value="TreeGrafter"/>
</dbReference>
<proteinExistence type="inferred from homology"/>
<organism evidence="6">
    <name type="scientific">Skeletonema marinoi</name>
    <dbReference type="NCBI Taxonomy" id="267567"/>
    <lineage>
        <taxon>Eukaryota</taxon>
        <taxon>Sar</taxon>
        <taxon>Stramenopiles</taxon>
        <taxon>Ochrophyta</taxon>
        <taxon>Bacillariophyta</taxon>
        <taxon>Coscinodiscophyceae</taxon>
        <taxon>Thalassiosirophycidae</taxon>
        <taxon>Thalassiosirales</taxon>
        <taxon>Skeletonemataceae</taxon>
        <taxon>Skeletonema</taxon>
        <taxon>Skeletonema marinoi-dohrnii complex</taxon>
    </lineage>
</organism>
<protein>
    <recommendedName>
        <fullName evidence="4">Ubiquitin-like protein ATG12</fullName>
    </recommendedName>
</protein>
<dbReference type="GO" id="GO:0000421">
    <property type="term" value="C:autophagosome membrane"/>
    <property type="evidence" value="ECO:0007669"/>
    <property type="project" value="TreeGrafter"/>
</dbReference>
<evidence type="ECO:0000313" key="6">
    <source>
        <dbReference type="EMBL" id="CAD9580501.1"/>
    </source>
</evidence>
<keyword evidence="2 4" id="KW-0833">Ubl conjugation pathway</keyword>
<evidence type="ECO:0000256" key="3">
    <source>
        <dbReference type="ARBA" id="ARBA00023006"/>
    </source>
</evidence>
<dbReference type="SUPFAM" id="SSF54236">
    <property type="entry name" value="Ubiquitin-like"/>
    <property type="match status" value="1"/>
</dbReference>
<evidence type="ECO:0000256" key="2">
    <source>
        <dbReference type="ARBA" id="ARBA00022786"/>
    </source>
</evidence>
<dbReference type="InterPro" id="IPR007242">
    <property type="entry name" value="Atg12"/>
</dbReference>
<dbReference type="PANTHER" id="PTHR13385">
    <property type="entry name" value="AUTOPHAGY PROTEIN 12"/>
    <property type="match status" value="1"/>
</dbReference>
<comment type="similarity">
    <text evidence="4">Belongs to the ATG12 family.</text>
</comment>
<keyword evidence="3 4" id="KW-0072">Autophagy</keyword>
<feature type="compositionally biased region" description="Low complexity" evidence="5">
    <location>
        <begin position="1"/>
        <end position="44"/>
    </location>
</feature>
<dbReference type="InterPro" id="IPR029071">
    <property type="entry name" value="Ubiquitin-like_domsf"/>
</dbReference>
<dbReference type="GO" id="GO:0000422">
    <property type="term" value="P:autophagy of mitochondrion"/>
    <property type="evidence" value="ECO:0007669"/>
    <property type="project" value="TreeGrafter"/>
</dbReference>
<feature type="region of interest" description="Disordered" evidence="5">
    <location>
        <begin position="1"/>
        <end position="47"/>
    </location>
</feature>
<keyword evidence="1 4" id="KW-1017">Isopeptide bond</keyword>
<evidence type="ECO:0000256" key="5">
    <source>
        <dbReference type="SAM" id="MobiDB-lite"/>
    </source>
</evidence>
<name>A0A7S2KLJ6_9STRA</name>
<evidence type="ECO:0000256" key="1">
    <source>
        <dbReference type="ARBA" id="ARBA00022499"/>
    </source>
</evidence>
<dbReference type="AlphaFoldDB" id="A0A7S2KLJ6"/>
<reference evidence="6" key="1">
    <citation type="submission" date="2021-01" db="EMBL/GenBank/DDBJ databases">
        <authorList>
            <person name="Corre E."/>
            <person name="Pelletier E."/>
            <person name="Niang G."/>
            <person name="Scheremetjew M."/>
            <person name="Finn R."/>
            <person name="Kale V."/>
            <person name="Holt S."/>
            <person name="Cochrane G."/>
            <person name="Meng A."/>
            <person name="Brown T."/>
            <person name="Cohen L."/>
        </authorList>
    </citation>
    <scope>NUCLEOTIDE SEQUENCE</scope>
    <source>
        <strain evidence="6">SM1012Den-03</strain>
    </source>
</reference>
<gene>
    <name evidence="6" type="ORF">SMAR0320_LOCUS3357</name>
</gene>
<dbReference type="CDD" id="cd01612">
    <property type="entry name" value="Ubl_ATG12"/>
    <property type="match status" value="1"/>
</dbReference>
<dbReference type="PANTHER" id="PTHR13385:SF0">
    <property type="entry name" value="UBIQUITIN-LIKE PROTEIN ATG12"/>
    <property type="match status" value="1"/>
</dbReference>
<dbReference type="EMBL" id="HBGZ01004911">
    <property type="protein sequence ID" value="CAD9580501.1"/>
    <property type="molecule type" value="Transcribed_RNA"/>
</dbReference>
<dbReference type="GO" id="GO:0097352">
    <property type="term" value="P:autophagosome maturation"/>
    <property type="evidence" value="ECO:0007669"/>
    <property type="project" value="TreeGrafter"/>
</dbReference>